<name>A0A3M0KTT7_HIRRU</name>
<evidence type="ECO:0000313" key="2">
    <source>
        <dbReference type="EMBL" id="RMC16346.1"/>
    </source>
</evidence>
<dbReference type="AlphaFoldDB" id="A0A3M0KTT7"/>
<proteinExistence type="predicted"/>
<dbReference type="Proteomes" id="UP000269221">
    <property type="component" value="Unassembled WGS sequence"/>
</dbReference>
<organism evidence="2 3">
    <name type="scientific">Hirundo rustica rustica</name>
    <dbReference type="NCBI Taxonomy" id="333673"/>
    <lineage>
        <taxon>Eukaryota</taxon>
        <taxon>Metazoa</taxon>
        <taxon>Chordata</taxon>
        <taxon>Craniata</taxon>
        <taxon>Vertebrata</taxon>
        <taxon>Euteleostomi</taxon>
        <taxon>Archelosauria</taxon>
        <taxon>Archosauria</taxon>
        <taxon>Dinosauria</taxon>
        <taxon>Saurischia</taxon>
        <taxon>Theropoda</taxon>
        <taxon>Coelurosauria</taxon>
        <taxon>Aves</taxon>
        <taxon>Neognathae</taxon>
        <taxon>Neoaves</taxon>
        <taxon>Telluraves</taxon>
        <taxon>Australaves</taxon>
        <taxon>Passeriformes</taxon>
        <taxon>Sylvioidea</taxon>
        <taxon>Hirundinidae</taxon>
        <taxon>Hirundo</taxon>
    </lineage>
</organism>
<sequence length="201" mass="21467">MWEKRLGSCQEVGKLRRSSSLIQKPSHGASPAKVPRAGIKLQVHCKRGNPLLPCPLPTEIFPSSPSPSPTHHGKLCLEDKGEGKLPKTGIVFHSAVEKAFECLQIAARNGPKKIRALKANFLSEAQLGGSPEENTCLIMTFYLPQKAASSHGMEVRILAEVGFQSPLSAGTLSLSTDCNSQNALGNEKPPNPPTAALSLMP</sequence>
<reference evidence="2 3" key="1">
    <citation type="submission" date="2018-07" db="EMBL/GenBank/DDBJ databases">
        <title>A high quality draft genome assembly of the barn swallow (H. rustica rustica).</title>
        <authorList>
            <person name="Formenti G."/>
            <person name="Chiara M."/>
            <person name="Poveda L."/>
            <person name="Francoijs K.-J."/>
            <person name="Bonisoli-Alquati A."/>
            <person name="Canova L."/>
            <person name="Gianfranceschi L."/>
            <person name="Horner D.S."/>
            <person name="Saino N."/>
        </authorList>
    </citation>
    <scope>NUCLEOTIDE SEQUENCE [LARGE SCALE GENOMIC DNA]</scope>
    <source>
        <strain evidence="2">Chelidonia</strain>
        <tissue evidence="2">Blood</tissue>
    </source>
</reference>
<feature type="region of interest" description="Disordered" evidence="1">
    <location>
        <begin position="178"/>
        <end position="201"/>
    </location>
</feature>
<accession>A0A3M0KTT7</accession>
<protein>
    <submittedName>
        <fullName evidence="2">Uncharacterized protein</fullName>
    </submittedName>
</protein>
<dbReference type="EMBL" id="QRBI01000103">
    <property type="protein sequence ID" value="RMC16346.1"/>
    <property type="molecule type" value="Genomic_DNA"/>
</dbReference>
<evidence type="ECO:0000256" key="1">
    <source>
        <dbReference type="SAM" id="MobiDB-lite"/>
    </source>
</evidence>
<evidence type="ECO:0000313" key="3">
    <source>
        <dbReference type="Proteomes" id="UP000269221"/>
    </source>
</evidence>
<gene>
    <name evidence="2" type="ORF">DUI87_06673</name>
</gene>
<keyword evidence="3" id="KW-1185">Reference proteome</keyword>
<comment type="caution">
    <text evidence="2">The sequence shown here is derived from an EMBL/GenBank/DDBJ whole genome shotgun (WGS) entry which is preliminary data.</text>
</comment>